<name>A0AA38WJV2_9ASTR</name>
<evidence type="ECO:0000313" key="1">
    <source>
        <dbReference type="EMBL" id="KAJ9563617.1"/>
    </source>
</evidence>
<keyword evidence="2" id="KW-1185">Reference proteome</keyword>
<sequence>MAQVMALVIFLSSLFLVRFIVRFVVKAWWTPIRIQRIMKSQGIEGLPYAFPHGNTKVITAMINRSMNQPMELTHDIFSRIQPHVHSWIKIYGMNFMNWHGSQVHMSKDEHIGRIMNVITRKGEPVTLQDRTIDDLAALPVHPFE</sequence>
<gene>
    <name evidence="1" type="ORF">OSB04_008777</name>
</gene>
<evidence type="ECO:0000313" key="2">
    <source>
        <dbReference type="Proteomes" id="UP001172457"/>
    </source>
</evidence>
<protein>
    <recommendedName>
        <fullName evidence="3">Cytochrome P450</fullName>
    </recommendedName>
</protein>
<dbReference type="AlphaFoldDB" id="A0AA38WJV2"/>
<accession>A0AA38WJV2</accession>
<comment type="caution">
    <text evidence="1">The sequence shown here is derived from an EMBL/GenBank/DDBJ whole genome shotgun (WGS) entry which is preliminary data.</text>
</comment>
<organism evidence="1 2">
    <name type="scientific">Centaurea solstitialis</name>
    <name type="common">yellow star-thistle</name>
    <dbReference type="NCBI Taxonomy" id="347529"/>
    <lineage>
        <taxon>Eukaryota</taxon>
        <taxon>Viridiplantae</taxon>
        <taxon>Streptophyta</taxon>
        <taxon>Embryophyta</taxon>
        <taxon>Tracheophyta</taxon>
        <taxon>Spermatophyta</taxon>
        <taxon>Magnoliopsida</taxon>
        <taxon>eudicotyledons</taxon>
        <taxon>Gunneridae</taxon>
        <taxon>Pentapetalae</taxon>
        <taxon>asterids</taxon>
        <taxon>campanulids</taxon>
        <taxon>Asterales</taxon>
        <taxon>Asteraceae</taxon>
        <taxon>Carduoideae</taxon>
        <taxon>Cardueae</taxon>
        <taxon>Centaureinae</taxon>
        <taxon>Centaurea</taxon>
    </lineage>
</organism>
<dbReference type="EMBL" id="JARYMX010000002">
    <property type="protein sequence ID" value="KAJ9563617.1"/>
    <property type="molecule type" value="Genomic_DNA"/>
</dbReference>
<proteinExistence type="predicted"/>
<dbReference type="Proteomes" id="UP001172457">
    <property type="component" value="Chromosome 2"/>
</dbReference>
<reference evidence="1" key="1">
    <citation type="submission" date="2023-03" db="EMBL/GenBank/DDBJ databases">
        <title>Chromosome-scale reference genome and RAD-based genetic map of yellow starthistle (Centaurea solstitialis) reveal putative structural variation and QTLs associated with invader traits.</title>
        <authorList>
            <person name="Reatini B."/>
            <person name="Cang F.A."/>
            <person name="Jiang Q."/>
            <person name="Mckibben M.T.W."/>
            <person name="Barker M.S."/>
            <person name="Rieseberg L.H."/>
            <person name="Dlugosch K.M."/>
        </authorList>
    </citation>
    <scope>NUCLEOTIDE SEQUENCE</scope>
    <source>
        <strain evidence="1">CAN-66</strain>
        <tissue evidence="1">Leaf</tissue>
    </source>
</reference>
<evidence type="ECO:0008006" key="3">
    <source>
        <dbReference type="Google" id="ProtNLM"/>
    </source>
</evidence>